<feature type="transmembrane region" description="Helical" evidence="8">
    <location>
        <begin position="385"/>
        <end position="406"/>
    </location>
</feature>
<comment type="subcellular location">
    <subcellularLocation>
        <location evidence="1">Cell membrane</location>
        <topology evidence="1">Multi-pass membrane protein</topology>
    </subcellularLocation>
</comment>
<feature type="transmembrane region" description="Helical" evidence="8">
    <location>
        <begin position="206"/>
        <end position="223"/>
    </location>
</feature>
<dbReference type="GO" id="GO:0009103">
    <property type="term" value="P:lipopolysaccharide biosynthetic process"/>
    <property type="evidence" value="ECO:0007669"/>
    <property type="project" value="UniProtKB-ARBA"/>
</dbReference>
<evidence type="ECO:0000313" key="10">
    <source>
        <dbReference type="EMBL" id="OGG58879.1"/>
    </source>
</evidence>
<dbReference type="Proteomes" id="UP000176377">
    <property type="component" value="Unassembled WGS sequence"/>
</dbReference>
<feature type="transmembrane region" description="Helical" evidence="8">
    <location>
        <begin position="161"/>
        <end position="177"/>
    </location>
</feature>
<evidence type="ECO:0000256" key="1">
    <source>
        <dbReference type="ARBA" id="ARBA00004651"/>
    </source>
</evidence>
<organism evidence="10 11">
    <name type="scientific">Candidatus Kaiserbacteria bacterium RIFCSPHIGHO2_01_FULL_56_24</name>
    <dbReference type="NCBI Taxonomy" id="1798487"/>
    <lineage>
        <taxon>Bacteria</taxon>
        <taxon>Candidatus Kaiseribacteriota</taxon>
    </lineage>
</organism>
<feature type="transmembrane region" description="Helical" evidence="8">
    <location>
        <begin position="235"/>
        <end position="251"/>
    </location>
</feature>
<feature type="domain" description="Glycosyltransferase RgtA/B/C/D-like" evidence="9">
    <location>
        <begin position="109"/>
        <end position="250"/>
    </location>
</feature>
<evidence type="ECO:0000313" key="11">
    <source>
        <dbReference type="Proteomes" id="UP000176377"/>
    </source>
</evidence>
<gene>
    <name evidence="10" type="ORF">A2765_00670</name>
</gene>
<keyword evidence="7 8" id="KW-0472">Membrane</keyword>
<keyword evidence="3" id="KW-0328">Glycosyltransferase</keyword>
<evidence type="ECO:0000256" key="8">
    <source>
        <dbReference type="SAM" id="Phobius"/>
    </source>
</evidence>
<dbReference type="Pfam" id="PF13231">
    <property type="entry name" value="PMT_2"/>
    <property type="match status" value="1"/>
</dbReference>
<keyword evidence="4" id="KW-0808">Transferase</keyword>
<dbReference type="InterPro" id="IPR050297">
    <property type="entry name" value="LipidA_mod_glycosyltrf_83"/>
</dbReference>
<evidence type="ECO:0000259" key="9">
    <source>
        <dbReference type="Pfam" id="PF13231"/>
    </source>
</evidence>
<dbReference type="EMBL" id="MFLA01000026">
    <property type="protein sequence ID" value="OGG58879.1"/>
    <property type="molecule type" value="Genomic_DNA"/>
</dbReference>
<evidence type="ECO:0000256" key="7">
    <source>
        <dbReference type="ARBA" id="ARBA00023136"/>
    </source>
</evidence>
<feature type="transmembrane region" description="Helical" evidence="8">
    <location>
        <begin position="95"/>
        <end position="126"/>
    </location>
</feature>
<dbReference type="AlphaFoldDB" id="A0A1F6DBT4"/>
<protein>
    <recommendedName>
        <fullName evidence="9">Glycosyltransferase RgtA/B/C/D-like domain-containing protein</fullName>
    </recommendedName>
</protein>
<feature type="transmembrane region" description="Helical" evidence="8">
    <location>
        <begin position="440"/>
        <end position="461"/>
    </location>
</feature>
<dbReference type="GO" id="GO:0005886">
    <property type="term" value="C:plasma membrane"/>
    <property type="evidence" value="ECO:0007669"/>
    <property type="project" value="UniProtKB-SubCell"/>
</dbReference>
<name>A0A1F6DBT4_9BACT</name>
<feature type="transmembrane region" description="Helical" evidence="8">
    <location>
        <begin position="184"/>
        <end position="200"/>
    </location>
</feature>
<feature type="transmembrane region" description="Helical" evidence="8">
    <location>
        <begin position="138"/>
        <end position="155"/>
    </location>
</feature>
<dbReference type="PANTHER" id="PTHR33908:SF11">
    <property type="entry name" value="MEMBRANE PROTEIN"/>
    <property type="match status" value="1"/>
</dbReference>
<evidence type="ECO:0000256" key="2">
    <source>
        <dbReference type="ARBA" id="ARBA00022475"/>
    </source>
</evidence>
<reference evidence="10 11" key="1">
    <citation type="journal article" date="2016" name="Nat. Commun.">
        <title>Thousands of microbial genomes shed light on interconnected biogeochemical processes in an aquifer system.</title>
        <authorList>
            <person name="Anantharaman K."/>
            <person name="Brown C.T."/>
            <person name="Hug L.A."/>
            <person name="Sharon I."/>
            <person name="Castelle C.J."/>
            <person name="Probst A.J."/>
            <person name="Thomas B.C."/>
            <person name="Singh A."/>
            <person name="Wilkins M.J."/>
            <person name="Karaoz U."/>
            <person name="Brodie E.L."/>
            <person name="Williams K.H."/>
            <person name="Hubbard S.S."/>
            <person name="Banfield J.F."/>
        </authorList>
    </citation>
    <scope>NUCLEOTIDE SEQUENCE [LARGE SCALE GENOMIC DNA]</scope>
</reference>
<evidence type="ECO:0000256" key="4">
    <source>
        <dbReference type="ARBA" id="ARBA00022679"/>
    </source>
</evidence>
<evidence type="ECO:0000256" key="6">
    <source>
        <dbReference type="ARBA" id="ARBA00022989"/>
    </source>
</evidence>
<dbReference type="GO" id="GO:0016763">
    <property type="term" value="F:pentosyltransferase activity"/>
    <property type="evidence" value="ECO:0007669"/>
    <property type="project" value="TreeGrafter"/>
</dbReference>
<keyword evidence="5 8" id="KW-0812">Transmembrane</keyword>
<evidence type="ECO:0000256" key="5">
    <source>
        <dbReference type="ARBA" id="ARBA00022692"/>
    </source>
</evidence>
<proteinExistence type="predicted"/>
<dbReference type="InterPro" id="IPR038731">
    <property type="entry name" value="RgtA/B/C-like"/>
</dbReference>
<feature type="transmembrane region" description="Helical" evidence="8">
    <location>
        <begin position="413"/>
        <end position="434"/>
    </location>
</feature>
<feature type="transmembrane region" description="Helical" evidence="8">
    <location>
        <begin position="21"/>
        <end position="40"/>
    </location>
</feature>
<evidence type="ECO:0000256" key="3">
    <source>
        <dbReference type="ARBA" id="ARBA00022676"/>
    </source>
</evidence>
<keyword evidence="6 8" id="KW-1133">Transmembrane helix</keyword>
<sequence>MMDIFLRIRSLWAEKRAVYTLYCLSLVLHLLVFGALLFSYGPHSFFLSTDGRVTDNDTQHYVTIAKNLAEGNGYSRFASPPFEPDALRTPLLPLYFLPFVAVGGLPLIWLAILLLNFVLALAPVFLYKLSRFFVSHRMAMIAGTLLAVEPLFLYRSQIAEPDALLVFLLTCISFFLVRSWTKSSAMDFYIVAALSGISILAKPSALYITALVFIFHLLFVVFFRRGSWMKEARSAVLAAVIVAAILSPWLLRNHALFGTWTVSTVAGYNLYQYYTADLPLPDERIPEEIRAASREPSRHPAFQSYFTDVALARIHAQPYAYAQGHAMGSLRNLFVSDLPAIYYYGHSAILPFSYDPESKMNIHETLLRGDLPGAAHASLLAFPKIIWALVLVSLYMLAFWGWIIAWKRDRLSFLAFTLFFAMYAYLIVASGLFVDAKYRLPALPLVTLVALYGASSILRGVTHAPSAPSRQDATL</sequence>
<dbReference type="PANTHER" id="PTHR33908">
    <property type="entry name" value="MANNOSYLTRANSFERASE YKCB-RELATED"/>
    <property type="match status" value="1"/>
</dbReference>
<keyword evidence="2" id="KW-1003">Cell membrane</keyword>
<accession>A0A1F6DBT4</accession>
<comment type="caution">
    <text evidence="10">The sequence shown here is derived from an EMBL/GenBank/DDBJ whole genome shotgun (WGS) entry which is preliminary data.</text>
</comment>